<sequence length="76" mass="8540">MEAASDPMRLGRICRNSDSCIDHFKMNGVHYHCEFFVFDGKNFNVFLKPSNNFDRDFVPSVHGPGEPVTGDDSLSS</sequence>
<dbReference type="Proteomes" id="UP000887565">
    <property type="component" value="Unplaced"/>
</dbReference>
<proteinExistence type="predicted"/>
<accession>A0A915I297</accession>
<organism evidence="1 2">
    <name type="scientific">Romanomermis culicivorax</name>
    <name type="common">Nematode worm</name>
    <dbReference type="NCBI Taxonomy" id="13658"/>
    <lineage>
        <taxon>Eukaryota</taxon>
        <taxon>Metazoa</taxon>
        <taxon>Ecdysozoa</taxon>
        <taxon>Nematoda</taxon>
        <taxon>Enoplea</taxon>
        <taxon>Dorylaimia</taxon>
        <taxon>Mermithida</taxon>
        <taxon>Mermithoidea</taxon>
        <taxon>Mermithidae</taxon>
        <taxon>Romanomermis</taxon>
    </lineage>
</organism>
<evidence type="ECO:0000313" key="2">
    <source>
        <dbReference type="WBParaSite" id="nRc.2.0.1.t07588-RA"/>
    </source>
</evidence>
<reference evidence="2" key="1">
    <citation type="submission" date="2022-11" db="UniProtKB">
        <authorList>
            <consortium name="WormBaseParasite"/>
        </authorList>
    </citation>
    <scope>IDENTIFICATION</scope>
</reference>
<name>A0A915I297_ROMCU</name>
<evidence type="ECO:0000313" key="1">
    <source>
        <dbReference type="Proteomes" id="UP000887565"/>
    </source>
</evidence>
<keyword evidence="1" id="KW-1185">Reference proteome</keyword>
<dbReference type="AlphaFoldDB" id="A0A915I297"/>
<dbReference type="WBParaSite" id="nRc.2.0.1.t07588-RA">
    <property type="protein sequence ID" value="nRc.2.0.1.t07588-RA"/>
    <property type="gene ID" value="nRc.2.0.1.g07588"/>
</dbReference>
<protein>
    <submittedName>
        <fullName evidence="2">Uncharacterized protein</fullName>
    </submittedName>
</protein>